<dbReference type="RefSeq" id="WP_405386925.1">
    <property type="nucleotide sequence ID" value="NZ_JBJGEB010000012.1"/>
</dbReference>
<evidence type="ECO:0000313" key="1">
    <source>
        <dbReference type="EMBL" id="MFK7642885.1"/>
    </source>
</evidence>
<gene>
    <name evidence="1" type="ORF">ACI43T_10370</name>
</gene>
<dbReference type="EMBL" id="JBJGEB010000012">
    <property type="protein sequence ID" value="MFK7642885.1"/>
    <property type="molecule type" value="Genomic_DNA"/>
</dbReference>
<accession>A0ABW8Q5M5</accession>
<protein>
    <submittedName>
        <fullName evidence="1">Uncharacterized protein</fullName>
    </submittedName>
</protein>
<organism evidence="1 2">
    <name type="scientific">Neisseria oralis</name>
    <dbReference type="NCBI Taxonomy" id="1107316"/>
    <lineage>
        <taxon>Bacteria</taxon>
        <taxon>Pseudomonadati</taxon>
        <taxon>Pseudomonadota</taxon>
        <taxon>Betaproteobacteria</taxon>
        <taxon>Neisseriales</taxon>
        <taxon>Neisseriaceae</taxon>
        <taxon>Neisseria</taxon>
    </lineage>
</organism>
<comment type="caution">
    <text evidence="1">The sequence shown here is derived from an EMBL/GenBank/DDBJ whole genome shotgun (WGS) entry which is preliminary data.</text>
</comment>
<dbReference type="Proteomes" id="UP001621964">
    <property type="component" value="Unassembled WGS sequence"/>
</dbReference>
<proteinExistence type="predicted"/>
<reference evidence="1 2" key="1">
    <citation type="submission" date="2024-11" db="EMBL/GenBank/DDBJ databases">
        <authorList>
            <person name="Mikucki A.G."/>
            <person name="Kahler C.M."/>
        </authorList>
    </citation>
    <scope>NUCLEOTIDE SEQUENCE [LARGE SCALE GENOMIC DNA]</scope>
    <source>
        <strain evidence="1 2">EXNM717</strain>
    </source>
</reference>
<keyword evidence="2" id="KW-1185">Reference proteome</keyword>
<name>A0ABW8Q5M5_9NEIS</name>
<sequence>MFKPPRPQINKQIIEAAAEVFVRENIDSLPEYLESEDLVEHLVKHFARHKDGFELAKDLECEGWDITAETVQLLDEFDIHIGNALQDAEKEWIKTNNIQPPLEIGTEVEYMYGAMKKGTITGISQYRVGCYEIKENGWDDEKNGQVRHIVKWECTRKIEMCSTMNRPRAECGCPDCGSSLTEYND</sequence>
<evidence type="ECO:0000313" key="2">
    <source>
        <dbReference type="Proteomes" id="UP001621964"/>
    </source>
</evidence>